<evidence type="ECO:0000313" key="1">
    <source>
        <dbReference type="EMBL" id="MCF7560902.1"/>
    </source>
</evidence>
<organism evidence="1 2">
    <name type="scientific">Flaviramulus multivorans</name>
    <dbReference type="NCBI Taxonomy" id="1304750"/>
    <lineage>
        <taxon>Bacteria</taxon>
        <taxon>Pseudomonadati</taxon>
        <taxon>Bacteroidota</taxon>
        <taxon>Flavobacteriia</taxon>
        <taxon>Flavobacteriales</taxon>
        <taxon>Flavobacteriaceae</taxon>
        <taxon>Flaviramulus</taxon>
    </lineage>
</organism>
<sequence length="168" mass="19682">MKVVNIHKRIINQPLVKVTELFKTLATSNDLVWPYENWPAIKFKNGLNVGSKGGHGRIRYTITEYEAGKYIKFKFTKPEGFNGTHTLKINSIHSDKTEISHDIQIRTSFKATFLWVFVIRWLHDALIEEAFDKVENYFLVEKKVTKYNVWVNYLRGVYKRKAVNTKTA</sequence>
<accession>A0ABS9IJY2</accession>
<evidence type="ECO:0000313" key="2">
    <source>
        <dbReference type="Proteomes" id="UP001200022"/>
    </source>
</evidence>
<protein>
    <recommendedName>
        <fullName evidence="3">SRPBCC family protein</fullName>
    </recommendedName>
</protein>
<evidence type="ECO:0008006" key="3">
    <source>
        <dbReference type="Google" id="ProtNLM"/>
    </source>
</evidence>
<name>A0ABS9IJY2_9FLAO</name>
<keyword evidence="2" id="KW-1185">Reference proteome</keyword>
<dbReference type="RefSeq" id="WP_237231581.1">
    <property type="nucleotide sequence ID" value="NZ_JAKKDV010000003.1"/>
</dbReference>
<dbReference type="SUPFAM" id="SSF55961">
    <property type="entry name" value="Bet v1-like"/>
    <property type="match status" value="1"/>
</dbReference>
<reference evidence="1 2" key="1">
    <citation type="submission" date="2022-01" db="EMBL/GenBank/DDBJ databases">
        <title>Draft genome sequence of Sabulilitoribacter multivorans KCTC 32326.</title>
        <authorList>
            <person name="Oh J.-S."/>
        </authorList>
    </citation>
    <scope>NUCLEOTIDE SEQUENCE [LARGE SCALE GENOMIC DNA]</scope>
    <source>
        <strain evidence="1 2">M-M16</strain>
    </source>
</reference>
<dbReference type="Proteomes" id="UP001200022">
    <property type="component" value="Unassembled WGS sequence"/>
</dbReference>
<gene>
    <name evidence="1" type="ORF">L3X39_09670</name>
</gene>
<proteinExistence type="predicted"/>
<dbReference type="EMBL" id="JAKKDV010000003">
    <property type="protein sequence ID" value="MCF7560902.1"/>
    <property type="molecule type" value="Genomic_DNA"/>
</dbReference>
<comment type="caution">
    <text evidence="1">The sequence shown here is derived from an EMBL/GenBank/DDBJ whole genome shotgun (WGS) entry which is preliminary data.</text>
</comment>